<dbReference type="PROSITE" id="PS51371">
    <property type="entry name" value="CBS"/>
    <property type="match status" value="2"/>
</dbReference>
<comment type="similarity">
    <text evidence="2">Belongs to the UPF0053 family. Hemolysin C subfamily.</text>
</comment>
<dbReference type="Pfam" id="PF00571">
    <property type="entry name" value="CBS"/>
    <property type="match status" value="2"/>
</dbReference>
<feature type="transmembrane region" description="Helical" evidence="11">
    <location>
        <begin position="61"/>
        <end position="87"/>
    </location>
</feature>
<protein>
    <submittedName>
        <fullName evidence="14">Co2 transporter</fullName>
    </submittedName>
</protein>
<comment type="subcellular location">
    <subcellularLocation>
        <location evidence="1">Cell membrane</location>
        <topology evidence="1">Multi-pass membrane protein</topology>
    </subcellularLocation>
</comment>
<evidence type="ECO:0000313" key="15">
    <source>
        <dbReference type="Proteomes" id="UP000009881"/>
    </source>
</evidence>
<accession>K9HDS4</accession>
<dbReference type="InterPro" id="IPR044751">
    <property type="entry name" value="Ion_transp-like_CBS"/>
</dbReference>
<gene>
    <name evidence="14" type="ORF">C882_2125</name>
</gene>
<feature type="transmembrane region" description="Helical" evidence="11">
    <location>
        <begin position="123"/>
        <end position="141"/>
    </location>
</feature>
<dbReference type="PROSITE" id="PS51846">
    <property type="entry name" value="CNNM"/>
    <property type="match status" value="1"/>
</dbReference>
<feature type="domain" description="CBS" evidence="12">
    <location>
        <begin position="214"/>
        <end position="274"/>
    </location>
</feature>
<dbReference type="SMART" id="SM00116">
    <property type="entry name" value="CBS"/>
    <property type="match status" value="2"/>
</dbReference>
<evidence type="ECO:0000256" key="1">
    <source>
        <dbReference type="ARBA" id="ARBA00004651"/>
    </source>
</evidence>
<feature type="domain" description="CBS" evidence="12">
    <location>
        <begin position="282"/>
        <end position="339"/>
    </location>
</feature>
<dbReference type="GO" id="GO:0005886">
    <property type="term" value="C:plasma membrane"/>
    <property type="evidence" value="ECO:0007669"/>
    <property type="project" value="UniProtKB-SubCell"/>
</dbReference>
<keyword evidence="15" id="KW-1185">Reference proteome</keyword>
<dbReference type="InterPro" id="IPR002550">
    <property type="entry name" value="CNNM"/>
</dbReference>
<evidence type="ECO:0000313" key="14">
    <source>
        <dbReference type="EMBL" id="EKV26901.1"/>
    </source>
</evidence>
<dbReference type="Gene3D" id="3.10.580.10">
    <property type="entry name" value="CBS-domain"/>
    <property type="match status" value="1"/>
</dbReference>
<evidence type="ECO:0000259" key="13">
    <source>
        <dbReference type="PROSITE" id="PS51846"/>
    </source>
</evidence>
<evidence type="ECO:0000256" key="5">
    <source>
        <dbReference type="ARBA" id="ARBA00022737"/>
    </source>
</evidence>
<dbReference type="Pfam" id="PF03471">
    <property type="entry name" value="CorC_HlyC"/>
    <property type="match status" value="1"/>
</dbReference>
<comment type="caution">
    <text evidence="14">The sequence shown here is derived from an EMBL/GenBank/DDBJ whole genome shotgun (WGS) entry which is preliminary data.</text>
</comment>
<dbReference type="InterPro" id="IPR000644">
    <property type="entry name" value="CBS_dom"/>
</dbReference>
<dbReference type="InterPro" id="IPR016169">
    <property type="entry name" value="FAD-bd_PCMH_sub2"/>
</dbReference>
<evidence type="ECO:0000256" key="8">
    <source>
        <dbReference type="ARBA" id="ARBA00023136"/>
    </source>
</evidence>
<evidence type="ECO:0000256" key="7">
    <source>
        <dbReference type="ARBA" id="ARBA00023122"/>
    </source>
</evidence>
<dbReference type="RefSeq" id="WP_009542520.1">
    <property type="nucleotide sequence ID" value="NZ_ANHY01000022.1"/>
</dbReference>
<dbReference type="CDD" id="cd04590">
    <property type="entry name" value="CBS_pair_CorC_HlyC_assoc"/>
    <property type="match status" value="1"/>
</dbReference>
<dbReference type="PANTHER" id="PTHR22777">
    <property type="entry name" value="HEMOLYSIN-RELATED"/>
    <property type="match status" value="1"/>
</dbReference>
<dbReference type="SUPFAM" id="SSF56176">
    <property type="entry name" value="FAD-binding/transporter-associated domain-like"/>
    <property type="match status" value="1"/>
</dbReference>
<evidence type="ECO:0000256" key="2">
    <source>
        <dbReference type="ARBA" id="ARBA00006446"/>
    </source>
</evidence>
<keyword evidence="4 10" id="KW-0812">Transmembrane</keyword>
<name>K9HDS4_9PROT</name>
<proteinExistence type="inferred from homology"/>
<evidence type="ECO:0000256" key="4">
    <source>
        <dbReference type="ARBA" id="ARBA00022692"/>
    </source>
</evidence>
<keyword evidence="8 10" id="KW-0472">Membrane</keyword>
<evidence type="ECO:0000256" key="3">
    <source>
        <dbReference type="ARBA" id="ARBA00022475"/>
    </source>
</evidence>
<feature type="transmembrane region" description="Helical" evidence="11">
    <location>
        <begin position="93"/>
        <end position="111"/>
    </location>
</feature>
<dbReference type="FunFam" id="3.10.580.10:FF:000002">
    <property type="entry name" value="Magnesium/cobalt efflux protein CorC"/>
    <property type="match status" value="1"/>
</dbReference>
<evidence type="ECO:0000256" key="9">
    <source>
        <dbReference type="PROSITE-ProRule" id="PRU00703"/>
    </source>
</evidence>
<dbReference type="EMBL" id="ANHY01000022">
    <property type="protein sequence ID" value="EKV26901.1"/>
    <property type="molecule type" value="Genomic_DNA"/>
</dbReference>
<evidence type="ECO:0000256" key="11">
    <source>
        <dbReference type="SAM" id="Phobius"/>
    </source>
</evidence>
<dbReference type="GO" id="GO:0050660">
    <property type="term" value="F:flavin adenine dinucleotide binding"/>
    <property type="evidence" value="ECO:0007669"/>
    <property type="project" value="InterPro"/>
</dbReference>
<dbReference type="PANTHER" id="PTHR22777:SF32">
    <property type="entry name" value="UPF0053 INNER MEMBRANE PROTEIN YFJD"/>
    <property type="match status" value="1"/>
</dbReference>
<feature type="domain" description="CNNM transmembrane" evidence="13">
    <location>
        <begin position="1"/>
        <end position="190"/>
    </location>
</feature>
<reference evidence="14 15" key="1">
    <citation type="journal article" date="2013" name="Genome Announc.">
        <title>Draft Genome Sequence of an Alphaproteobacterium, Caenispirillum salinarum AK4(T), Isolated from a Solar Saltern.</title>
        <authorList>
            <person name="Khatri I."/>
            <person name="Singh A."/>
            <person name="Korpole S."/>
            <person name="Pinnaka A.K."/>
            <person name="Subramanian S."/>
        </authorList>
    </citation>
    <scope>NUCLEOTIDE SEQUENCE [LARGE SCALE GENOMIC DNA]</scope>
    <source>
        <strain evidence="14 15">AK4</strain>
    </source>
</reference>
<evidence type="ECO:0000259" key="12">
    <source>
        <dbReference type="PROSITE" id="PS51371"/>
    </source>
</evidence>
<sequence length="440" mass="47702">MTTAMIVSIVAILVCLVLSAFFSGSETALTAASRPLISELERKGDTRAGIANGLLIKRERLIATILLGNNLVNILASALATSVLIGLFGEGGVAMATVVMTIMILIFSEILPKTYALTHTHRMALGVAPIMRVLVTIFQPLTSVIQGMVSVTLKVVGGGERPHTSSMALAELRGAIEMHTAQAAEAGGEKVIAHERAMLRSVLDLADVEVSEIMVPRGKLVTIDADQPTSDIVRQVLASPYTRIPLWRGKSDNIVGILHAKALLRAVEAHSGDISDLDIVAIASPPWFIPDATRLLDQLQAFRQRREHFALVVDEYGVLLGIVTLEDILEEIVGEISDEHDIAVSGVRPQPDGSFVIDGGVTIRDLNRQFEWDLPDEEAATIAGLVLHESRSIPDPGQTFLFHGFRFEVLRRHRNQITSIRVTPVAEEEKHDEDTAQPSG</sequence>
<dbReference type="Proteomes" id="UP000009881">
    <property type="component" value="Unassembled WGS sequence"/>
</dbReference>
<evidence type="ECO:0000256" key="6">
    <source>
        <dbReference type="ARBA" id="ARBA00022989"/>
    </source>
</evidence>
<keyword evidence="5" id="KW-0677">Repeat</keyword>
<dbReference type="OrthoDB" id="9805314at2"/>
<dbReference type="Gene3D" id="3.30.465.10">
    <property type="match status" value="1"/>
</dbReference>
<dbReference type="SUPFAM" id="SSF54631">
    <property type="entry name" value="CBS-domain pair"/>
    <property type="match status" value="1"/>
</dbReference>
<keyword evidence="6 10" id="KW-1133">Transmembrane helix</keyword>
<dbReference type="eggNOG" id="COG4536">
    <property type="taxonomic scope" value="Bacteria"/>
</dbReference>
<evidence type="ECO:0000256" key="10">
    <source>
        <dbReference type="PROSITE-ProRule" id="PRU01193"/>
    </source>
</evidence>
<dbReference type="STRING" id="1238182.C882_2125"/>
<dbReference type="AlphaFoldDB" id="K9HDS4"/>
<dbReference type="InterPro" id="IPR036318">
    <property type="entry name" value="FAD-bd_PCMH-like_sf"/>
</dbReference>
<keyword evidence="7 9" id="KW-0129">CBS domain</keyword>
<dbReference type="SMART" id="SM01091">
    <property type="entry name" value="CorC_HlyC"/>
    <property type="match status" value="1"/>
</dbReference>
<dbReference type="PATRIC" id="fig|1238182.3.peg.4079"/>
<feature type="transmembrane region" description="Helical" evidence="11">
    <location>
        <begin position="6"/>
        <end position="24"/>
    </location>
</feature>
<dbReference type="InterPro" id="IPR046342">
    <property type="entry name" value="CBS_dom_sf"/>
</dbReference>
<dbReference type="Pfam" id="PF01595">
    <property type="entry name" value="CNNM"/>
    <property type="match status" value="1"/>
</dbReference>
<keyword evidence="3" id="KW-1003">Cell membrane</keyword>
<organism evidence="14 15">
    <name type="scientific">Caenispirillum salinarum AK4</name>
    <dbReference type="NCBI Taxonomy" id="1238182"/>
    <lineage>
        <taxon>Bacteria</taxon>
        <taxon>Pseudomonadati</taxon>
        <taxon>Pseudomonadota</taxon>
        <taxon>Alphaproteobacteria</taxon>
        <taxon>Rhodospirillales</taxon>
        <taxon>Novispirillaceae</taxon>
        <taxon>Caenispirillum</taxon>
    </lineage>
</organism>
<dbReference type="InterPro" id="IPR005170">
    <property type="entry name" value="Transptr-assoc_dom"/>
</dbReference>